<dbReference type="KEGG" id="pfy:PFICI_00454"/>
<dbReference type="SMART" id="SM00320">
    <property type="entry name" value="WD40"/>
    <property type="match status" value="5"/>
</dbReference>
<reference evidence="6" key="1">
    <citation type="journal article" date="2015" name="BMC Genomics">
        <title>Genomic and transcriptomic analysis of the endophytic fungus Pestalotiopsis fici reveals its lifestyle and high potential for synthesis of natural products.</title>
        <authorList>
            <person name="Wang X."/>
            <person name="Zhang X."/>
            <person name="Liu L."/>
            <person name="Xiang M."/>
            <person name="Wang W."/>
            <person name="Sun X."/>
            <person name="Che Y."/>
            <person name="Guo L."/>
            <person name="Liu G."/>
            <person name="Guo L."/>
            <person name="Wang C."/>
            <person name="Yin W.B."/>
            <person name="Stadler M."/>
            <person name="Zhang X."/>
            <person name="Liu X."/>
        </authorList>
    </citation>
    <scope>NUCLEOTIDE SEQUENCE [LARGE SCALE GENOMIC DNA]</scope>
    <source>
        <strain evidence="6">W106-1 / CGMCC3.15140</strain>
    </source>
</reference>
<sequence length="1545" mass="172291">MDGNWPEMSFTADRRSERSGSDRAFDRPIPNRPSTVETSSSLQSKSSSATDRDDGATDPRGSLGLNLLHSPSQPAIDFIFVHGLGGGSRKTWSKTTSMKHFWPQEWLPKDPAFQDVRIYSYGYDSDWARGKENILNIHHIGKSFLGELETTPHLCTSKTPIVFIGHSMGGLVIKQAYMLLKQSGESSTMSGRFNSIFFLGTPHRGSSSAKLLKNILQMTYSHRAYVADLEKGSDAIQSINNEFRQYSMDLSLWSFYETQKLSLGLFNTLIVDPESAVLGYPQEKQMPMNADHRSICKFETPSDPNFLIIRNSLAFSANSIRNLEAKVITTATPFEVENLRTYLKVSHDFQDDLVMAEDSRMDGTCDWLLEKQSFRNWRDSPSTTSRILWISGPPATGKSILAGYVVDQLRKADCNCSFFFFKHGDKFNEDARRMVLSMSDEKRDFHRDNERLMWRTLFSSGIFQAGIARTYWIIDALDECVNFSPFLDTMISKLDSAVPLRILITSRETPEIGQLLGGLSMPDVLAEKISVADTASDIYRLVDSKAKTFLARSEDDRRALVNKIVSKSKGSFLWTTLVLRELSNTYTEEGVAQVLEEVPRGMNQLYSRTLAFMAQMPRSKPLATAILTWVACSARPLTTTELEGALSLDVPGAYTNLKDTILALCGQMVVVDKFDKVQMIHETAREFLFNKDMVSEFSIEKKAAHARIAKVCLTYLASEELKPPRMPRRTKAPHKRMDFAVYACIAFSYHLAHSDPQNGDVLRLLDRFLGLNVLSWIEFIAQGGNLNPLVSAAKHFQVYYNEASAERSPLGKDMRTVKSWQTDLVRISARFSEAILASPISIFFTILPFCPSESAIRKTSFASRKLSLHGHSETQWDDRLTCIDYSGYQTTAVGNGEGVFAVGLSDGAIKLYHAMSCQELRSLQHGEAVKLLTFKPKSNLLASCGSRQIRLWNTSTGENLRSLSVPHRIIGIIFDAERLLAASCKSYLTTWILEDNEAEPSIVSWARSSEGSKPRAQQPPNAISISTEHGLLAIAHSGHPVILWDIESESLYGTCGKRLPNGETSTHRVTSLVLNANPGLELLAISYLDGDLVIMDPFSDLEIESVRAECHTLAGSPDGRFLAGAAGHGTIKIYEFETLKPVYSIRAANYFIKQIAFSHTSLQLIDIRGAQCNVWEPAALVRNSTTDDSSEGTLMSVSEADARPSHPRVESLAINPKDDVVFCGKADGIISVYSLKDGRLVKDLYKHKLQIRVLILWENQNVILSIDASNAILATKVSKSTDGKWAVKEVFSSRITSASPVTNLLHAELSAHFLAWSRESDHLWTIEGREIASRTHETRDIPRTWVNHAFDRSHVVCTDIQSVSIYRWENLAPIARVNLSSTPRHLQMKNAISLGTNNDWRLILELSELNGPATTEMLYLVDPSIVSTVPVAASNGSNQATAASIALGLQLSSLANQVSQVLGVIDTGKLLFLDIHSWICSINLTKLEDGVRSYSRHFFVPYDWFSGSRNVVCSLGKRDVVLTRNGEVAVIRNWMIFEEQVLLEL</sequence>
<dbReference type="RefSeq" id="XP_007827226.1">
    <property type="nucleotide sequence ID" value="XM_007829035.1"/>
</dbReference>
<dbReference type="Gene3D" id="3.40.50.300">
    <property type="entry name" value="P-loop containing nucleotide triphosphate hydrolases"/>
    <property type="match status" value="1"/>
</dbReference>
<evidence type="ECO:0000256" key="1">
    <source>
        <dbReference type="ARBA" id="ARBA00022737"/>
    </source>
</evidence>
<dbReference type="Pfam" id="PF00400">
    <property type="entry name" value="WD40"/>
    <property type="match status" value="1"/>
</dbReference>
<dbReference type="SUPFAM" id="SSF50978">
    <property type="entry name" value="WD40 repeat-like"/>
    <property type="match status" value="1"/>
</dbReference>
<dbReference type="InterPro" id="IPR015943">
    <property type="entry name" value="WD40/YVTN_repeat-like_dom_sf"/>
</dbReference>
<evidence type="ECO:0000259" key="4">
    <source>
        <dbReference type="Pfam" id="PF24883"/>
    </source>
</evidence>
<gene>
    <name evidence="5" type="ORF">PFICI_00454</name>
</gene>
<feature type="region of interest" description="Disordered" evidence="2">
    <location>
        <begin position="1"/>
        <end position="66"/>
    </location>
</feature>
<dbReference type="InterPro" id="IPR001680">
    <property type="entry name" value="WD40_rpt"/>
</dbReference>
<feature type="domain" description="Nephrocystin 3-like N-terminal" evidence="4">
    <location>
        <begin position="363"/>
        <end position="507"/>
    </location>
</feature>
<dbReference type="InterPro" id="IPR029058">
    <property type="entry name" value="AB_hydrolase_fold"/>
</dbReference>
<dbReference type="eggNOG" id="KOG2029">
    <property type="taxonomic scope" value="Eukaryota"/>
</dbReference>
<protein>
    <submittedName>
        <fullName evidence="5">Uncharacterized protein</fullName>
    </submittedName>
</protein>
<dbReference type="HOGENOM" id="CLU_001384_1_0_1"/>
<dbReference type="SUPFAM" id="SSF52540">
    <property type="entry name" value="P-loop containing nucleoside triphosphate hydrolases"/>
    <property type="match status" value="1"/>
</dbReference>
<dbReference type="Gene3D" id="2.130.10.10">
    <property type="entry name" value="YVTN repeat-like/Quinoprotein amine dehydrogenase"/>
    <property type="match status" value="2"/>
</dbReference>
<accession>W3XMV8</accession>
<dbReference type="InterPro" id="IPR027417">
    <property type="entry name" value="P-loop_NTPase"/>
</dbReference>
<feature type="compositionally biased region" description="Polar residues" evidence="2">
    <location>
        <begin position="1184"/>
        <end position="1196"/>
    </location>
</feature>
<dbReference type="InterPro" id="IPR036322">
    <property type="entry name" value="WD40_repeat_dom_sf"/>
</dbReference>
<dbReference type="OrthoDB" id="194358at2759"/>
<dbReference type="Proteomes" id="UP000030651">
    <property type="component" value="Unassembled WGS sequence"/>
</dbReference>
<dbReference type="PANTHER" id="PTHR10039">
    <property type="entry name" value="AMELOGENIN"/>
    <property type="match status" value="1"/>
</dbReference>
<dbReference type="Pfam" id="PF24883">
    <property type="entry name" value="NPHP3_N"/>
    <property type="match status" value="1"/>
</dbReference>
<dbReference type="InterPro" id="IPR054471">
    <property type="entry name" value="GPIID_WHD"/>
</dbReference>
<keyword evidence="1" id="KW-0677">Repeat</keyword>
<dbReference type="Pfam" id="PF22939">
    <property type="entry name" value="WHD_GPIID"/>
    <property type="match status" value="1"/>
</dbReference>
<proteinExistence type="predicted"/>
<feature type="domain" description="GPI inositol-deacylase winged helix" evidence="3">
    <location>
        <begin position="611"/>
        <end position="699"/>
    </location>
</feature>
<organism evidence="5 6">
    <name type="scientific">Pestalotiopsis fici (strain W106-1 / CGMCC3.15140)</name>
    <dbReference type="NCBI Taxonomy" id="1229662"/>
    <lineage>
        <taxon>Eukaryota</taxon>
        <taxon>Fungi</taxon>
        <taxon>Dikarya</taxon>
        <taxon>Ascomycota</taxon>
        <taxon>Pezizomycotina</taxon>
        <taxon>Sordariomycetes</taxon>
        <taxon>Xylariomycetidae</taxon>
        <taxon>Amphisphaeriales</taxon>
        <taxon>Sporocadaceae</taxon>
        <taxon>Pestalotiopsis</taxon>
    </lineage>
</organism>
<name>W3XMV8_PESFW</name>
<dbReference type="Gene3D" id="3.40.50.1820">
    <property type="entry name" value="alpha/beta hydrolase"/>
    <property type="match status" value="1"/>
</dbReference>
<feature type="region of interest" description="Disordered" evidence="2">
    <location>
        <begin position="1184"/>
        <end position="1203"/>
    </location>
</feature>
<feature type="compositionally biased region" description="Basic and acidic residues" evidence="2">
    <location>
        <begin position="12"/>
        <end position="26"/>
    </location>
</feature>
<dbReference type="SUPFAM" id="SSF53474">
    <property type="entry name" value="alpha/beta-Hydrolases"/>
    <property type="match status" value="1"/>
</dbReference>
<dbReference type="InParanoid" id="W3XMV8"/>
<evidence type="ECO:0000313" key="6">
    <source>
        <dbReference type="Proteomes" id="UP000030651"/>
    </source>
</evidence>
<keyword evidence="6" id="KW-1185">Reference proteome</keyword>
<dbReference type="EMBL" id="KI912109">
    <property type="protein sequence ID" value="ETS86626.1"/>
    <property type="molecule type" value="Genomic_DNA"/>
</dbReference>
<feature type="compositionally biased region" description="Low complexity" evidence="2">
    <location>
        <begin position="34"/>
        <end position="49"/>
    </location>
</feature>
<evidence type="ECO:0000313" key="5">
    <source>
        <dbReference type="EMBL" id="ETS86626.1"/>
    </source>
</evidence>
<dbReference type="OMA" id="QCNVWEP"/>
<evidence type="ECO:0000256" key="2">
    <source>
        <dbReference type="SAM" id="MobiDB-lite"/>
    </source>
</evidence>
<dbReference type="InterPro" id="IPR056884">
    <property type="entry name" value="NPHP3-like_N"/>
</dbReference>
<dbReference type="GeneID" id="19265467"/>
<evidence type="ECO:0000259" key="3">
    <source>
        <dbReference type="Pfam" id="PF22939"/>
    </source>
</evidence>
<dbReference type="PANTHER" id="PTHR10039:SF16">
    <property type="entry name" value="GPI INOSITOL-DEACYLASE"/>
    <property type="match status" value="1"/>
</dbReference>